<organism evidence="3 4">
    <name type="scientific">Prorocentrum cordatum</name>
    <dbReference type="NCBI Taxonomy" id="2364126"/>
    <lineage>
        <taxon>Eukaryota</taxon>
        <taxon>Sar</taxon>
        <taxon>Alveolata</taxon>
        <taxon>Dinophyceae</taxon>
        <taxon>Prorocentrales</taxon>
        <taxon>Prorocentraceae</taxon>
        <taxon>Prorocentrum</taxon>
    </lineage>
</organism>
<accession>A0ABN9UI92</accession>
<gene>
    <name evidence="3" type="ORF">PCOR1329_LOCUS48716</name>
</gene>
<dbReference type="PANTHER" id="PTHR31988:SF19">
    <property type="entry name" value="9-O-ACETYL-N-ACETYLNEURAMINIC ACID DEACETYLASE-RELATED"/>
    <property type="match status" value="1"/>
</dbReference>
<dbReference type="PANTHER" id="PTHR31988">
    <property type="entry name" value="ESTERASE, PUTATIVE (DUF303)-RELATED"/>
    <property type="match status" value="1"/>
</dbReference>
<protein>
    <recommendedName>
        <fullName evidence="2">Sialate O-acetylesterase domain-containing protein</fullName>
    </recommendedName>
</protein>
<keyword evidence="4" id="KW-1185">Reference proteome</keyword>
<keyword evidence="1" id="KW-0378">Hydrolase</keyword>
<evidence type="ECO:0000313" key="4">
    <source>
        <dbReference type="Proteomes" id="UP001189429"/>
    </source>
</evidence>
<evidence type="ECO:0000259" key="2">
    <source>
        <dbReference type="Pfam" id="PF03629"/>
    </source>
</evidence>
<sequence length="207" mass="20829">MAAAPVDAAGIGEALEGAVAPNEEAPVEPAAPAAEPAGALALVLLCGQSNIARRVAGRGPLRDARPLEGPPSALPVLAWTGAGRWSEARHPLHWDKPDRVGVGPGLAFAREAAAEPELLGAGGGAPKGVAGVGLVPAAVGGSAIAEWAPHGGPLLAEARARCAAALGAAPRGSFVACVLWHQASEQETKRRYPCRHSSLDFPMLGLL</sequence>
<evidence type="ECO:0000313" key="3">
    <source>
        <dbReference type="EMBL" id="CAK0859301.1"/>
    </source>
</evidence>
<dbReference type="InterPro" id="IPR036514">
    <property type="entry name" value="SGNH_hydro_sf"/>
</dbReference>
<evidence type="ECO:0000256" key="1">
    <source>
        <dbReference type="ARBA" id="ARBA00022801"/>
    </source>
</evidence>
<dbReference type="Gene3D" id="3.40.50.1110">
    <property type="entry name" value="SGNH hydrolase"/>
    <property type="match status" value="1"/>
</dbReference>
<dbReference type="InterPro" id="IPR005181">
    <property type="entry name" value="SASA"/>
</dbReference>
<dbReference type="InterPro" id="IPR052940">
    <property type="entry name" value="Carb_Esterase_6"/>
</dbReference>
<dbReference type="EMBL" id="CAUYUJ010015890">
    <property type="protein sequence ID" value="CAK0859301.1"/>
    <property type="molecule type" value="Genomic_DNA"/>
</dbReference>
<feature type="domain" description="Sialate O-acetylesterase" evidence="2">
    <location>
        <begin position="42"/>
        <end position="186"/>
    </location>
</feature>
<comment type="caution">
    <text evidence="3">The sequence shown here is derived from an EMBL/GenBank/DDBJ whole genome shotgun (WGS) entry which is preliminary data.</text>
</comment>
<dbReference type="SUPFAM" id="SSF52266">
    <property type="entry name" value="SGNH hydrolase"/>
    <property type="match status" value="1"/>
</dbReference>
<name>A0ABN9UI92_9DINO</name>
<dbReference type="Proteomes" id="UP001189429">
    <property type="component" value="Unassembled WGS sequence"/>
</dbReference>
<reference evidence="3" key="1">
    <citation type="submission" date="2023-10" db="EMBL/GenBank/DDBJ databases">
        <authorList>
            <person name="Chen Y."/>
            <person name="Shah S."/>
            <person name="Dougan E. K."/>
            <person name="Thang M."/>
            <person name="Chan C."/>
        </authorList>
    </citation>
    <scope>NUCLEOTIDE SEQUENCE [LARGE SCALE GENOMIC DNA]</scope>
</reference>
<dbReference type="Pfam" id="PF03629">
    <property type="entry name" value="SASA"/>
    <property type="match status" value="1"/>
</dbReference>
<proteinExistence type="predicted"/>